<dbReference type="EMBL" id="HBGW01000463">
    <property type="protein sequence ID" value="CAD9480716.1"/>
    <property type="molecule type" value="Transcribed_RNA"/>
</dbReference>
<protein>
    <submittedName>
        <fullName evidence="3">Uncharacterized protein</fullName>
    </submittedName>
</protein>
<accession>A0A7S2H5E0</accession>
<feature type="region of interest" description="Disordered" evidence="2">
    <location>
        <begin position="65"/>
        <end position="109"/>
    </location>
</feature>
<feature type="compositionally biased region" description="Polar residues" evidence="2">
    <location>
        <begin position="76"/>
        <end position="88"/>
    </location>
</feature>
<name>A0A7S2H5E0_9DINO</name>
<feature type="coiled-coil region" evidence="1">
    <location>
        <begin position="136"/>
        <end position="194"/>
    </location>
</feature>
<dbReference type="AlphaFoldDB" id="A0A7S2H5E0"/>
<evidence type="ECO:0000256" key="1">
    <source>
        <dbReference type="SAM" id="Coils"/>
    </source>
</evidence>
<organism evidence="3">
    <name type="scientific">Zooxanthella nutricula</name>
    <dbReference type="NCBI Taxonomy" id="1333877"/>
    <lineage>
        <taxon>Eukaryota</taxon>
        <taxon>Sar</taxon>
        <taxon>Alveolata</taxon>
        <taxon>Dinophyceae</taxon>
        <taxon>Peridiniales</taxon>
        <taxon>Peridiniales incertae sedis</taxon>
        <taxon>Zooxanthella</taxon>
    </lineage>
</organism>
<feature type="region of interest" description="Disordered" evidence="2">
    <location>
        <begin position="1"/>
        <end position="41"/>
    </location>
</feature>
<reference evidence="3" key="1">
    <citation type="submission" date="2021-01" db="EMBL/GenBank/DDBJ databases">
        <authorList>
            <person name="Corre E."/>
            <person name="Pelletier E."/>
            <person name="Niang G."/>
            <person name="Scheremetjew M."/>
            <person name="Finn R."/>
            <person name="Kale V."/>
            <person name="Holt S."/>
            <person name="Cochrane G."/>
            <person name="Meng A."/>
            <person name="Brown T."/>
            <person name="Cohen L."/>
        </authorList>
    </citation>
    <scope>NUCLEOTIDE SEQUENCE</scope>
    <source>
        <strain evidence="3">RCC3387</strain>
    </source>
</reference>
<evidence type="ECO:0000256" key="2">
    <source>
        <dbReference type="SAM" id="MobiDB-lite"/>
    </source>
</evidence>
<evidence type="ECO:0000313" key="3">
    <source>
        <dbReference type="EMBL" id="CAD9480716.1"/>
    </source>
</evidence>
<keyword evidence="1" id="KW-0175">Coiled coil</keyword>
<proteinExistence type="predicted"/>
<sequence>MADAAMAMSSTPSGSGSPEAKFQLKLPKKISGSKKSPASDGQMLDELLSDIQALSKCAERIMHAKQGIGTEGDQPLSGTSSTVASTFANPEGSLPDQEPCNESGEAPEGMPDAAMLRDAYRMLLEAWEDRELAFHLEEQMKRSESEKVLLRQLEEKDRKTIELAAQLHKEKRRAAELESDLAAERRRNAQLLELASPNNKELRQGGDYPLFGPNCIQRLAAVETSLTSLKQLL</sequence>
<gene>
    <name evidence="3" type="ORF">BRAN1462_LOCUS299</name>
</gene>